<dbReference type="CDD" id="cd00198">
    <property type="entry name" value="vWFA"/>
    <property type="match status" value="1"/>
</dbReference>
<dbReference type="EMBL" id="QFBC01000002">
    <property type="protein sequence ID" value="PWE57360.1"/>
    <property type="molecule type" value="Genomic_DNA"/>
</dbReference>
<keyword evidence="2" id="KW-0812">Transmembrane</keyword>
<dbReference type="SMART" id="SM00327">
    <property type="entry name" value="VWA"/>
    <property type="match status" value="1"/>
</dbReference>
<dbReference type="Proteomes" id="UP000245252">
    <property type="component" value="Unassembled WGS sequence"/>
</dbReference>
<dbReference type="InterPro" id="IPR036465">
    <property type="entry name" value="vWFA_dom_sf"/>
</dbReference>
<proteinExistence type="predicted"/>
<gene>
    <name evidence="4" type="ORF">DEM27_06930</name>
</gene>
<dbReference type="OrthoDB" id="7522752at2"/>
<dbReference type="InterPro" id="IPR028087">
    <property type="entry name" value="Tad_N"/>
</dbReference>
<feature type="domain" description="VWFA" evidence="3">
    <location>
        <begin position="172"/>
        <end position="395"/>
    </location>
</feature>
<dbReference type="Pfam" id="PF00092">
    <property type="entry name" value="VWA"/>
    <property type="match status" value="1"/>
</dbReference>
<name>A0A2U2DVM6_9HYPH</name>
<dbReference type="SUPFAM" id="SSF53300">
    <property type="entry name" value="vWA-like"/>
    <property type="match status" value="1"/>
</dbReference>
<sequence>MSGLLGREAKLRHLLRDKGGNFAITTALIIPVLLGFVGLAIDTSNLLQEKNRLQDAADSAALAAASALAEKGITENEARQLAIQFLTGQMANEGSTPDSEKGVPKDSPFTTDPVVEITETPVGGAGKNFKVEIKAAYTVPFSGFSNVVGFKSMDVSVKSVSESQTESKNALSMYLVLDKSGSMAWKTDTESKTATSCPNYTESNWKYYPNLAASSPCYISKINALKTAVGSLMTQLTTADPKGDYVRIGAISYDLDTQAATSLSWDKAATSTYVDALQALGGTASAKGMQTAYDSLMKVKKSGGYKEEEEHKSKNGQVPTKYIVFMTDGDNNYTGDDVSTKATCDAARTAKIQIYTVAFMAPSRGQQLLQYCATDTSHYFAADNMSELVAAFKSIGEKASQLSTRLTN</sequence>
<feature type="transmembrane region" description="Helical" evidence="2">
    <location>
        <begin position="21"/>
        <end position="41"/>
    </location>
</feature>
<feature type="region of interest" description="Disordered" evidence="1">
    <location>
        <begin position="92"/>
        <end position="112"/>
    </location>
</feature>
<keyword evidence="2" id="KW-0472">Membrane</keyword>
<accession>A0A2U2DVM6</accession>
<dbReference type="Gene3D" id="3.40.50.410">
    <property type="entry name" value="von Willebrand factor, type A domain"/>
    <property type="match status" value="1"/>
</dbReference>
<evidence type="ECO:0000256" key="1">
    <source>
        <dbReference type="SAM" id="MobiDB-lite"/>
    </source>
</evidence>
<dbReference type="RefSeq" id="WP_109457464.1">
    <property type="nucleotide sequence ID" value="NZ_QFBC01000002.1"/>
</dbReference>
<evidence type="ECO:0000259" key="3">
    <source>
        <dbReference type="PROSITE" id="PS50234"/>
    </source>
</evidence>
<dbReference type="AlphaFoldDB" id="A0A2U2DVM6"/>
<protein>
    <recommendedName>
        <fullName evidence="3">VWFA domain-containing protein</fullName>
    </recommendedName>
</protein>
<evidence type="ECO:0000313" key="5">
    <source>
        <dbReference type="Proteomes" id="UP000245252"/>
    </source>
</evidence>
<dbReference type="PROSITE" id="PS50234">
    <property type="entry name" value="VWFA"/>
    <property type="match status" value="1"/>
</dbReference>
<keyword evidence="2" id="KW-1133">Transmembrane helix</keyword>
<organism evidence="4 5">
    <name type="scientific">Metarhizobium album</name>
    <dbReference type="NCBI Taxonomy" id="2182425"/>
    <lineage>
        <taxon>Bacteria</taxon>
        <taxon>Pseudomonadati</taxon>
        <taxon>Pseudomonadota</taxon>
        <taxon>Alphaproteobacteria</taxon>
        <taxon>Hyphomicrobiales</taxon>
        <taxon>Rhizobiaceae</taxon>
        <taxon>Metarhizobium</taxon>
    </lineage>
</organism>
<evidence type="ECO:0000256" key="2">
    <source>
        <dbReference type="SAM" id="Phobius"/>
    </source>
</evidence>
<dbReference type="InterPro" id="IPR002035">
    <property type="entry name" value="VWF_A"/>
</dbReference>
<reference evidence="4 5" key="1">
    <citation type="submission" date="2018-05" db="EMBL/GenBank/DDBJ databases">
        <title>The draft genome of strain NS-104.</title>
        <authorList>
            <person name="Hang P."/>
            <person name="Jiang J."/>
        </authorList>
    </citation>
    <scope>NUCLEOTIDE SEQUENCE [LARGE SCALE GENOMIC DNA]</scope>
    <source>
        <strain evidence="4 5">NS-104</strain>
    </source>
</reference>
<keyword evidence="5" id="KW-1185">Reference proteome</keyword>
<dbReference type="Pfam" id="PF13400">
    <property type="entry name" value="Tad"/>
    <property type="match status" value="1"/>
</dbReference>
<evidence type="ECO:0000313" key="4">
    <source>
        <dbReference type="EMBL" id="PWE57360.1"/>
    </source>
</evidence>
<comment type="caution">
    <text evidence="4">The sequence shown here is derived from an EMBL/GenBank/DDBJ whole genome shotgun (WGS) entry which is preliminary data.</text>
</comment>